<dbReference type="PANTHER" id="PTHR42988:SF2">
    <property type="entry name" value="CYCLIC NUCLEOTIDE PHOSPHODIESTERASE CBUA0032-RELATED"/>
    <property type="match status" value="1"/>
</dbReference>
<dbReference type="PANTHER" id="PTHR42988">
    <property type="entry name" value="PHOSPHOHYDROLASE"/>
    <property type="match status" value="1"/>
</dbReference>
<evidence type="ECO:0000313" key="6">
    <source>
        <dbReference type="EMBL" id="UVI32893.1"/>
    </source>
</evidence>
<dbReference type="Gene3D" id="3.60.21.10">
    <property type="match status" value="1"/>
</dbReference>
<dbReference type="Proteomes" id="UP001057877">
    <property type="component" value="Chromosome"/>
</dbReference>
<evidence type="ECO:0000256" key="4">
    <source>
        <dbReference type="ARBA" id="ARBA00025742"/>
    </source>
</evidence>
<keyword evidence="7" id="KW-1185">Reference proteome</keyword>
<evidence type="ECO:0000256" key="1">
    <source>
        <dbReference type="ARBA" id="ARBA00022723"/>
    </source>
</evidence>
<keyword evidence="3" id="KW-0408">Iron</keyword>
<feature type="domain" description="Calcineurin-like phosphoesterase" evidence="5">
    <location>
        <begin position="1"/>
        <end position="195"/>
    </location>
</feature>
<dbReference type="InterPro" id="IPR050884">
    <property type="entry name" value="CNP_phosphodiesterase-III"/>
</dbReference>
<comment type="similarity">
    <text evidence="4">Belongs to the cyclic nucleotide phosphodiesterase class-III family.</text>
</comment>
<dbReference type="InterPro" id="IPR004843">
    <property type="entry name" value="Calcineurin-like_PHP"/>
</dbReference>
<gene>
    <name evidence="6" type="ORF">L1F29_14120</name>
</gene>
<keyword evidence="2" id="KW-0378">Hydrolase</keyword>
<dbReference type="InterPro" id="IPR042281">
    <property type="entry name" value="GpdQ_beta-strand"/>
</dbReference>
<dbReference type="Gene3D" id="3.30.750.180">
    <property type="entry name" value="GpdQ, beta-strand dimerisation domain"/>
    <property type="match status" value="1"/>
</dbReference>
<dbReference type="SUPFAM" id="SSF56300">
    <property type="entry name" value="Metallo-dependent phosphatases"/>
    <property type="match status" value="1"/>
</dbReference>
<evidence type="ECO:0000256" key="3">
    <source>
        <dbReference type="ARBA" id="ARBA00023004"/>
    </source>
</evidence>
<reference evidence="6" key="1">
    <citation type="submission" date="2022-01" db="EMBL/GenBank/DDBJ databases">
        <title>Paenibacillus spongiae sp. nov., isolated from marine sponge.</title>
        <authorList>
            <person name="Li Z."/>
            <person name="Zhang M."/>
        </authorList>
    </citation>
    <scope>NUCLEOTIDE SEQUENCE</scope>
    <source>
        <strain evidence="6">PHS-Z3</strain>
    </source>
</reference>
<protein>
    <submittedName>
        <fullName evidence="6">Metallophosphoesterase</fullName>
    </submittedName>
</protein>
<dbReference type="InterPro" id="IPR029052">
    <property type="entry name" value="Metallo-depent_PP-like"/>
</dbReference>
<proteinExistence type="inferred from homology"/>
<evidence type="ECO:0000259" key="5">
    <source>
        <dbReference type="Pfam" id="PF00149"/>
    </source>
</evidence>
<evidence type="ECO:0000256" key="2">
    <source>
        <dbReference type="ARBA" id="ARBA00022801"/>
    </source>
</evidence>
<keyword evidence="1" id="KW-0479">Metal-binding</keyword>
<accession>A0ABY5SKX2</accession>
<sequence length="280" mass="32006">MKLVLMGDLHYHDIDDGIPEWSAAREAYYQTVLARFLDVAADYHISLGDLTNLGSITELQDVYRMLRSEDRSFIHVLGNHDLYAQPRSDVLAITGGQRYYAIMTERAMLVFLDTCLEMSPEDWSGSVDEEQLEWLESMVQASGTKPLLLFGHHPVYNTTARSELSKMSIRPEIDMWRILSQKRGIGIYFNGHTHADSIVEQNGWLFVQLSACLDQHGFRMVEFTDETIEISAIDLEEEGLLDHAETLYSHMKYFSPNPNARGKDTDRGCRIPLMQAKLPE</sequence>
<dbReference type="EMBL" id="CP091430">
    <property type="protein sequence ID" value="UVI32893.1"/>
    <property type="molecule type" value="Genomic_DNA"/>
</dbReference>
<dbReference type="RefSeq" id="WP_258388944.1">
    <property type="nucleotide sequence ID" value="NZ_CP091430.1"/>
</dbReference>
<name>A0ABY5SKX2_9BACL</name>
<dbReference type="Pfam" id="PF00149">
    <property type="entry name" value="Metallophos"/>
    <property type="match status" value="1"/>
</dbReference>
<evidence type="ECO:0000313" key="7">
    <source>
        <dbReference type="Proteomes" id="UP001057877"/>
    </source>
</evidence>
<organism evidence="6 7">
    <name type="scientific">Paenibacillus spongiae</name>
    <dbReference type="NCBI Taxonomy" id="2909671"/>
    <lineage>
        <taxon>Bacteria</taxon>
        <taxon>Bacillati</taxon>
        <taxon>Bacillota</taxon>
        <taxon>Bacilli</taxon>
        <taxon>Bacillales</taxon>
        <taxon>Paenibacillaceae</taxon>
        <taxon>Paenibacillus</taxon>
    </lineage>
</organism>